<dbReference type="GO" id="GO:0006730">
    <property type="term" value="P:one-carbon metabolic process"/>
    <property type="evidence" value="ECO:0007669"/>
    <property type="project" value="InterPro"/>
</dbReference>
<dbReference type="InterPro" id="IPR011005">
    <property type="entry name" value="Dihydropteroate_synth-like_sf"/>
</dbReference>
<accession>A7I827</accession>
<keyword evidence="1" id="KW-0484">Methanogenesis</keyword>
<reference evidence="5" key="1">
    <citation type="journal article" date="2015" name="Microbiology">
        <title>Genome of Methanoregula boonei 6A8 reveals adaptations to oligotrophic peatland environments.</title>
        <authorList>
            <person name="Braeuer S."/>
            <person name="Cadillo-Quiroz H."/>
            <person name="Kyrpides N."/>
            <person name="Woyke T."/>
            <person name="Goodwin L."/>
            <person name="Detter C."/>
            <person name="Podell S."/>
            <person name="Yavitt J.B."/>
            <person name="Zinder S.H."/>
        </authorList>
    </citation>
    <scope>NUCLEOTIDE SEQUENCE [LARGE SCALE GENOMIC DNA]</scope>
    <source>
        <strain evidence="5">DSM 21154 / JCM 14090 / 6A8</strain>
    </source>
</reference>
<dbReference type="NCBIfam" id="NF003375">
    <property type="entry name" value="PRK04452.1-1"/>
    <property type="match status" value="1"/>
</dbReference>
<keyword evidence="5" id="KW-1185">Reference proteome</keyword>
<dbReference type="PANTHER" id="PTHR36214:SF5">
    <property type="entry name" value="ACETYL-COA DECARBONYLASE_SYNTHASE COMPLEX SUBUNIT DELTA"/>
    <property type="match status" value="1"/>
</dbReference>
<dbReference type="GeneID" id="5412127"/>
<dbReference type="EMBL" id="CP000780">
    <property type="protein sequence ID" value="ABS55888.1"/>
    <property type="molecule type" value="Genomic_DNA"/>
</dbReference>
<evidence type="ECO:0000313" key="4">
    <source>
        <dbReference type="EMBL" id="ABS55888.1"/>
    </source>
</evidence>
<dbReference type="NCBIfam" id="TIGR00381">
    <property type="entry name" value="cdhD"/>
    <property type="match status" value="1"/>
</dbReference>
<dbReference type="eggNOG" id="arCOG01980">
    <property type="taxonomic scope" value="Archaea"/>
</dbReference>
<dbReference type="SUPFAM" id="SSF51717">
    <property type="entry name" value="Dihydropteroate synthetase-like"/>
    <property type="match status" value="1"/>
</dbReference>
<evidence type="ECO:0000313" key="5">
    <source>
        <dbReference type="Proteomes" id="UP000002408"/>
    </source>
</evidence>
<evidence type="ECO:0000256" key="1">
    <source>
        <dbReference type="ARBA" id="ARBA00022994"/>
    </source>
</evidence>
<dbReference type="InterPro" id="IPR051069">
    <property type="entry name" value="ACDS_complex_subunit"/>
</dbReference>
<dbReference type="Proteomes" id="UP000002408">
    <property type="component" value="Chromosome"/>
</dbReference>
<name>A7I827_METB6</name>
<evidence type="ECO:0000256" key="2">
    <source>
        <dbReference type="HAMAP-Rule" id="MF_01135"/>
    </source>
</evidence>
<organism evidence="4 5">
    <name type="scientific">Methanoregula boonei (strain DSM 21154 / JCM 14090 / 6A8)</name>
    <dbReference type="NCBI Taxonomy" id="456442"/>
    <lineage>
        <taxon>Archaea</taxon>
        <taxon>Methanobacteriati</taxon>
        <taxon>Methanobacteriota</taxon>
        <taxon>Stenosarchaea group</taxon>
        <taxon>Methanomicrobia</taxon>
        <taxon>Methanomicrobiales</taxon>
        <taxon>Methanoregulaceae</taxon>
        <taxon>Methanoregula</taxon>
    </lineage>
</organism>
<gene>
    <name evidence="2" type="primary">cdhD</name>
    <name evidence="4" type="ordered locus">Mboo_1370</name>
</gene>
<comment type="similarity">
    <text evidence="2">Belongs to the CdhD family.</text>
</comment>
<dbReference type="PANTHER" id="PTHR36214">
    <property type="match status" value="1"/>
</dbReference>
<dbReference type="InterPro" id="IPR016041">
    <property type="entry name" value="Ac-CoA_synth_d_su_TIM-brl"/>
</dbReference>
<proteinExistence type="inferred from homology"/>
<comment type="subunit">
    <text evidence="2">Heterodimer of delta and gamma chains. The ACDS complex is made up of alpha, epsilon, beta, gamma and delta chains with a probable stoichiometry of (alpha(2)epsilon(2))(4)-beta(8)-(gamma(1)delta(1))(8).</text>
</comment>
<sequence length="411" mass="44997">MPEKNPRKDLMVPEPQAGQEVISRLLSLLSGKERLELENFSMEVGDLEFWIPAGIPAASPGLPAVPRKPASLFAETFVPHDEEFAGRIHEVKLGATKADGGSRSKTLVIGGSTYPPFVSADHPAPHPPVFALDVFDMETQLPRVLMENVKDVMGDPAEWAKMNVKKYGADMVTVHLMSTDPLIRDASPAAAAKTVEEVLQAVDVPLIIGGCGDPKKDAQVFSRVAEVADGERLLLNSVTLGMTETKTLDVVARAAKEHNHAVLGFTGLELNKAKELNRRLYEYLPPEDIVMDLTTVALGYGLEYSFTIHERARHAALMGDTELQHPTISASTNAWAAREAWMKMDRKYGSRGLRGPLWETINALTLLLAGVDIFMMMHPAAIRTCKDTILMFAEKDAPVPGDVARWATMKI</sequence>
<dbReference type="HOGENOM" id="CLU_040403_0_0_2"/>
<dbReference type="Gene3D" id="3.20.20.20">
    <property type="entry name" value="Dihydropteroate synthase-like"/>
    <property type="match status" value="1"/>
</dbReference>
<dbReference type="KEGG" id="mbn:Mboo_1370"/>
<dbReference type="InterPro" id="IPR004486">
    <property type="entry name" value="CO_DH/Ac-CoA_synth_dsu"/>
</dbReference>
<dbReference type="RefSeq" id="WP_012106921.1">
    <property type="nucleotide sequence ID" value="NC_009712.1"/>
</dbReference>
<dbReference type="Pfam" id="PF03599">
    <property type="entry name" value="CdhD"/>
    <property type="match status" value="1"/>
</dbReference>
<dbReference type="GO" id="GO:0015948">
    <property type="term" value="P:methanogenesis"/>
    <property type="evidence" value="ECO:0007669"/>
    <property type="project" value="UniProtKB-KW"/>
</dbReference>
<evidence type="ECO:0000259" key="3">
    <source>
        <dbReference type="Pfam" id="PF03599"/>
    </source>
</evidence>
<protein>
    <recommendedName>
        <fullName evidence="2">Acetyl-CoA decarbonylase/synthase complex subunit delta</fullName>
        <shortName evidence="2">ACDS complex subunit delta</shortName>
    </recommendedName>
    <alternativeName>
        <fullName evidence="2">Corrinoid/iron-sulfur component small subunit</fullName>
    </alternativeName>
</protein>
<dbReference type="AlphaFoldDB" id="A7I827"/>
<dbReference type="HAMAP" id="MF_01135">
    <property type="entry name" value="CdhD"/>
    <property type="match status" value="1"/>
</dbReference>
<feature type="domain" description="CO dehydrogenase/acetyl-CoA synthase delta subunit TIM barrel" evidence="3">
    <location>
        <begin position="91"/>
        <end position="350"/>
    </location>
</feature>
<comment type="function">
    <text evidence="2">Part of a complex that catalyzes the reversible cleavage of acetyl-CoA, allowing autotrophic growth from CO(2). Probably maintains the overall quaternary structure of the ACDS complex.</text>
</comment>
<dbReference type="STRING" id="456442.Mboo_1370"/>